<dbReference type="Proteomes" id="UP000070107">
    <property type="component" value="Unassembled WGS sequence"/>
</dbReference>
<dbReference type="Pfam" id="PF01435">
    <property type="entry name" value="Peptidase_M48"/>
    <property type="match status" value="1"/>
</dbReference>
<feature type="binding site" evidence="12">
    <location>
        <position position="201"/>
    </location>
    <ligand>
        <name>Zn(2+)</name>
        <dbReference type="ChEBI" id="CHEBI:29105"/>
        <note>catalytic</note>
    </ligand>
</feature>
<keyword evidence="5 12" id="KW-0812">Transmembrane</keyword>
<comment type="cofactor">
    <cofactor evidence="12">
        <name>Zn(2+)</name>
        <dbReference type="ChEBI" id="CHEBI:29105"/>
    </cofactor>
    <text evidence="12">Binds 1 zinc ion per subunit.</text>
</comment>
<dbReference type="GO" id="GO:0006508">
    <property type="term" value="P:proteolysis"/>
    <property type="evidence" value="ECO:0007669"/>
    <property type="project" value="UniProtKB-KW"/>
</dbReference>
<feature type="binding site" evidence="12">
    <location>
        <position position="134"/>
    </location>
    <ligand>
        <name>Zn(2+)</name>
        <dbReference type="ChEBI" id="CHEBI:29105"/>
        <note>catalytic</note>
    </ligand>
</feature>
<feature type="region of interest" description="Disordered" evidence="13">
    <location>
        <begin position="284"/>
        <end position="333"/>
    </location>
</feature>
<feature type="binding site" evidence="12">
    <location>
        <position position="130"/>
    </location>
    <ligand>
        <name>Zn(2+)</name>
        <dbReference type="ChEBI" id="CHEBI:29105"/>
        <note>catalytic</note>
    </ligand>
</feature>
<evidence type="ECO:0000256" key="1">
    <source>
        <dbReference type="ARBA" id="ARBA00004651"/>
    </source>
</evidence>
<evidence type="ECO:0000256" key="11">
    <source>
        <dbReference type="ARBA" id="ARBA00023136"/>
    </source>
</evidence>
<evidence type="ECO:0000313" key="15">
    <source>
        <dbReference type="EMBL" id="KXF76323.1"/>
    </source>
</evidence>
<feature type="domain" description="Peptidase M48" evidence="14">
    <location>
        <begin position="66"/>
        <end position="277"/>
    </location>
</feature>
<evidence type="ECO:0000256" key="2">
    <source>
        <dbReference type="ARBA" id="ARBA00009779"/>
    </source>
</evidence>
<evidence type="ECO:0000256" key="9">
    <source>
        <dbReference type="ARBA" id="ARBA00022989"/>
    </source>
</evidence>
<evidence type="ECO:0000256" key="3">
    <source>
        <dbReference type="ARBA" id="ARBA00022475"/>
    </source>
</evidence>
<dbReference type="InterPro" id="IPR050083">
    <property type="entry name" value="HtpX_protease"/>
</dbReference>
<evidence type="ECO:0000256" key="7">
    <source>
        <dbReference type="ARBA" id="ARBA00022801"/>
    </source>
</evidence>
<comment type="subcellular location">
    <subcellularLocation>
        <location evidence="1 12">Cell membrane</location>
        <topology evidence="1 12">Multi-pass membrane protein</topology>
    </subcellularLocation>
</comment>
<gene>
    <name evidence="12" type="primary">htpX</name>
    <name evidence="15" type="ORF">ATN84_15705</name>
</gene>
<dbReference type="NCBIfam" id="NF002363">
    <property type="entry name" value="PRK01345.1"/>
    <property type="match status" value="1"/>
</dbReference>
<dbReference type="GO" id="GO:0008270">
    <property type="term" value="F:zinc ion binding"/>
    <property type="evidence" value="ECO:0007669"/>
    <property type="project" value="UniProtKB-UniRule"/>
</dbReference>
<dbReference type="AlphaFoldDB" id="A0A135HT46"/>
<evidence type="ECO:0000256" key="12">
    <source>
        <dbReference type="HAMAP-Rule" id="MF_00188"/>
    </source>
</evidence>
<dbReference type="PANTHER" id="PTHR43221:SF1">
    <property type="entry name" value="PROTEASE HTPX"/>
    <property type="match status" value="1"/>
</dbReference>
<dbReference type="CDD" id="cd07336">
    <property type="entry name" value="M48B_HtpX_like"/>
    <property type="match status" value="1"/>
</dbReference>
<feature type="transmembrane region" description="Helical" evidence="12">
    <location>
        <begin position="175"/>
        <end position="196"/>
    </location>
</feature>
<dbReference type="Gene3D" id="3.30.2010.10">
    <property type="entry name" value="Metalloproteases ('zincins'), catalytic domain"/>
    <property type="match status" value="1"/>
</dbReference>
<dbReference type="InterPro" id="IPR001915">
    <property type="entry name" value="Peptidase_M48"/>
</dbReference>
<evidence type="ECO:0000256" key="5">
    <source>
        <dbReference type="ARBA" id="ARBA00022692"/>
    </source>
</evidence>
<accession>A0A135HT46</accession>
<keyword evidence="3 12" id="KW-1003">Cell membrane</keyword>
<protein>
    <recommendedName>
        <fullName evidence="12">Protease HtpX homolog</fullName>
        <ecNumber evidence="12">3.4.24.-</ecNumber>
    </recommendedName>
</protein>
<proteinExistence type="inferred from homology"/>
<dbReference type="PANTHER" id="PTHR43221">
    <property type="entry name" value="PROTEASE HTPX"/>
    <property type="match status" value="1"/>
</dbReference>
<keyword evidence="4 12" id="KW-0645">Protease</keyword>
<dbReference type="HAMAP" id="MF_00188">
    <property type="entry name" value="Pept_M48_protease_HtpX"/>
    <property type="match status" value="1"/>
</dbReference>
<keyword evidence="10 12" id="KW-0482">Metalloprotease</keyword>
<dbReference type="GO" id="GO:0005886">
    <property type="term" value="C:plasma membrane"/>
    <property type="evidence" value="ECO:0007669"/>
    <property type="project" value="UniProtKB-SubCell"/>
</dbReference>
<evidence type="ECO:0000256" key="10">
    <source>
        <dbReference type="ARBA" id="ARBA00023049"/>
    </source>
</evidence>
<dbReference type="InterPro" id="IPR022919">
    <property type="entry name" value="Pept_M48_protease_HtpX"/>
</dbReference>
<evidence type="ECO:0000256" key="6">
    <source>
        <dbReference type="ARBA" id="ARBA00022723"/>
    </source>
</evidence>
<dbReference type="RefSeq" id="WP_068883256.1">
    <property type="nucleotide sequence ID" value="NZ_LNTU01000034.1"/>
</dbReference>
<comment type="similarity">
    <text evidence="2 12">Belongs to the peptidase M48B family.</text>
</comment>
<dbReference type="GO" id="GO:0004222">
    <property type="term" value="F:metalloendopeptidase activity"/>
    <property type="evidence" value="ECO:0007669"/>
    <property type="project" value="UniProtKB-UniRule"/>
</dbReference>
<evidence type="ECO:0000256" key="13">
    <source>
        <dbReference type="SAM" id="MobiDB-lite"/>
    </source>
</evidence>
<keyword evidence="7 12" id="KW-0378">Hydrolase</keyword>
<feature type="transmembrane region" description="Helical" evidence="12">
    <location>
        <begin position="141"/>
        <end position="163"/>
    </location>
</feature>
<keyword evidence="8 12" id="KW-0862">Zinc</keyword>
<sequence>MNMMRTAMLIAFMTAMFMSIGYLIGGGGGMMIALVIAAAMNVFSYWNSDKMVLRMYNAHEANERTAPEYYRIVRELAQRAGLPMPKIYVIDNPQPNAFATGRNPENAAVAATTGLLDRLTPQEIAGVMAHELAHVQNRDTLTMTITATLAGAISMLGNFAFFFGGNRDNNNPFGFIGVLIAMLVAPFAAMLVQMAISRTREYSADRRGAEICGNPLWLASALRKIASGAHNIPNEEAEHNPATAHMFIINPLSGRGADNLFSTHPDTENRIAALQAMAVEMGQAGSDFGSVPGGAPTSPTSRSPLRTGGPSPLQPWGSPDDDHDARPPKGPWS</sequence>
<dbReference type="EC" id="3.4.24.-" evidence="12"/>
<evidence type="ECO:0000313" key="16">
    <source>
        <dbReference type="Proteomes" id="UP000070107"/>
    </source>
</evidence>
<dbReference type="NCBIfam" id="NF002826">
    <property type="entry name" value="PRK03001.1"/>
    <property type="match status" value="1"/>
</dbReference>
<organism evidence="15 16">
    <name type="scientific">Paramesorhizobium deserti</name>
    <dbReference type="NCBI Taxonomy" id="1494590"/>
    <lineage>
        <taxon>Bacteria</taxon>
        <taxon>Pseudomonadati</taxon>
        <taxon>Pseudomonadota</taxon>
        <taxon>Alphaproteobacteria</taxon>
        <taxon>Hyphomicrobiales</taxon>
        <taxon>Phyllobacteriaceae</taxon>
        <taxon>Paramesorhizobium</taxon>
    </lineage>
</organism>
<dbReference type="OrthoDB" id="15218at2"/>
<reference evidence="15 16" key="1">
    <citation type="submission" date="2015-11" db="EMBL/GenBank/DDBJ databases">
        <title>Draft genome sequence of Paramesorhizobium deserti A-3-E, a strain highly resistant to diverse beta-lactam antibiotics.</title>
        <authorList>
            <person name="Lv R."/>
            <person name="Yang X."/>
            <person name="Fang N."/>
            <person name="Guo J."/>
            <person name="Luo X."/>
            <person name="Peng F."/>
            <person name="Yang R."/>
            <person name="Cui Y."/>
            <person name="Fang C."/>
            <person name="Song Y."/>
        </authorList>
    </citation>
    <scope>NUCLEOTIDE SEQUENCE [LARGE SCALE GENOMIC DNA]</scope>
    <source>
        <strain evidence="15 16">A-3-E</strain>
    </source>
</reference>
<keyword evidence="6 12" id="KW-0479">Metal-binding</keyword>
<comment type="caution">
    <text evidence="15">The sequence shown here is derived from an EMBL/GenBank/DDBJ whole genome shotgun (WGS) entry which is preliminary data.</text>
</comment>
<feature type="transmembrane region" description="Helical" evidence="12">
    <location>
        <begin position="30"/>
        <end position="46"/>
    </location>
</feature>
<dbReference type="STRING" id="1494590.ATN84_15705"/>
<dbReference type="EMBL" id="LNTU01000034">
    <property type="protein sequence ID" value="KXF76323.1"/>
    <property type="molecule type" value="Genomic_DNA"/>
</dbReference>
<feature type="active site" evidence="12">
    <location>
        <position position="131"/>
    </location>
</feature>
<evidence type="ECO:0000256" key="8">
    <source>
        <dbReference type="ARBA" id="ARBA00022833"/>
    </source>
</evidence>
<evidence type="ECO:0000256" key="4">
    <source>
        <dbReference type="ARBA" id="ARBA00022670"/>
    </source>
</evidence>
<keyword evidence="11 12" id="KW-0472">Membrane</keyword>
<keyword evidence="16" id="KW-1185">Reference proteome</keyword>
<keyword evidence="9 12" id="KW-1133">Transmembrane helix</keyword>
<evidence type="ECO:0000259" key="14">
    <source>
        <dbReference type="Pfam" id="PF01435"/>
    </source>
</evidence>
<name>A0A135HT46_9HYPH</name>